<dbReference type="InterPro" id="IPR005538">
    <property type="entry name" value="LrgA/CidA"/>
</dbReference>
<evidence type="ECO:0000256" key="1">
    <source>
        <dbReference type="ARBA" id="ARBA00004651"/>
    </source>
</evidence>
<dbReference type="Pfam" id="PF03788">
    <property type="entry name" value="LrgA"/>
    <property type="match status" value="1"/>
</dbReference>
<sequence>MKLLYQFGVILTITFLGEIMHVILPFPIPASIYGLLLMLVALATKVVKLSQVKVAGDFLLDIMPPMFIPAGVGLLTAWSDLRDVLVPVVVITFVTTILVMVVTGRVAQYVIVRNAKRAGLEMEGMQAGKGAGE</sequence>
<feature type="transmembrane region" description="Helical" evidence="6">
    <location>
        <begin position="84"/>
        <end position="107"/>
    </location>
</feature>
<gene>
    <name evidence="7" type="ORF">IAB26_01485</name>
</gene>
<dbReference type="PANTHER" id="PTHR33931">
    <property type="entry name" value="HOLIN-LIKE PROTEIN CIDA-RELATED"/>
    <property type="match status" value="1"/>
</dbReference>
<reference evidence="7" key="2">
    <citation type="journal article" date="2021" name="PeerJ">
        <title>Extensive microbial diversity within the chicken gut microbiome revealed by metagenomics and culture.</title>
        <authorList>
            <person name="Gilroy R."/>
            <person name="Ravi A."/>
            <person name="Getino M."/>
            <person name="Pursley I."/>
            <person name="Horton D.L."/>
            <person name="Alikhan N.F."/>
            <person name="Baker D."/>
            <person name="Gharbi K."/>
            <person name="Hall N."/>
            <person name="Watson M."/>
            <person name="Adriaenssens E.M."/>
            <person name="Foster-Nyarko E."/>
            <person name="Jarju S."/>
            <person name="Secka A."/>
            <person name="Antonio M."/>
            <person name="Oren A."/>
            <person name="Chaudhuri R.R."/>
            <person name="La Ragione R."/>
            <person name="Hildebrand F."/>
            <person name="Pallen M.J."/>
        </authorList>
    </citation>
    <scope>NUCLEOTIDE SEQUENCE</scope>
    <source>
        <strain evidence="7">ChiSjej3B21-11622</strain>
    </source>
</reference>
<dbReference type="Proteomes" id="UP000886886">
    <property type="component" value="Unassembled WGS sequence"/>
</dbReference>
<keyword evidence="4 6" id="KW-1133">Transmembrane helix</keyword>
<evidence type="ECO:0000256" key="6">
    <source>
        <dbReference type="SAM" id="Phobius"/>
    </source>
</evidence>
<keyword evidence="2" id="KW-1003">Cell membrane</keyword>
<comment type="subcellular location">
    <subcellularLocation>
        <location evidence="1">Cell membrane</location>
        <topology evidence="1">Multi-pass membrane protein</topology>
    </subcellularLocation>
</comment>
<evidence type="ECO:0000313" key="8">
    <source>
        <dbReference type="Proteomes" id="UP000886886"/>
    </source>
</evidence>
<evidence type="ECO:0000256" key="3">
    <source>
        <dbReference type="ARBA" id="ARBA00022692"/>
    </source>
</evidence>
<protein>
    <submittedName>
        <fullName evidence="7">CidA/LrgA family protein</fullName>
    </submittedName>
</protein>
<dbReference type="PANTHER" id="PTHR33931:SF2">
    <property type="entry name" value="HOLIN-LIKE PROTEIN CIDA"/>
    <property type="match status" value="1"/>
</dbReference>
<evidence type="ECO:0000313" key="7">
    <source>
        <dbReference type="EMBL" id="HIQ95212.1"/>
    </source>
</evidence>
<reference evidence="7" key="1">
    <citation type="submission" date="2020-10" db="EMBL/GenBank/DDBJ databases">
        <authorList>
            <person name="Gilroy R."/>
        </authorList>
    </citation>
    <scope>NUCLEOTIDE SEQUENCE</scope>
    <source>
        <strain evidence="7">ChiSjej3B21-11622</strain>
    </source>
</reference>
<evidence type="ECO:0000256" key="2">
    <source>
        <dbReference type="ARBA" id="ARBA00022475"/>
    </source>
</evidence>
<dbReference type="AlphaFoldDB" id="A0A9D1CZQ6"/>
<dbReference type="EMBL" id="DVFT01000019">
    <property type="protein sequence ID" value="HIQ95212.1"/>
    <property type="molecule type" value="Genomic_DNA"/>
</dbReference>
<accession>A0A9D1CZQ6</accession>
<feature type="transmembrane region" description="Helical" evidence="6">
    <location>
        <begin position="7"/>
        <end position="24"/>
    </location>
</feature>
<name>A0A9D1CZQ6_9FIRM</name>
<keyword evidence="5 6" id="KW-0472">Membrane</keyword>
<evidence type="ECO:0000256" key="5">
    <source>
        <dbReference type="ARBA" id="ARBA00023136"/>
    </source>
</evidence>
<dbReference type="GO" id="GO:0005886">
    <property type="term" value="C:plasma membrane"/>
    <property type="evidence" value="ECO:0007669"/>
    <property type="project" value="UniProtKB-SubCell"/>
</dbReference>
<proteinExistence type="predicted"/>
<keyword evidence="3 6" id="KW-0812">Transmembrane</keyword>
<organism evidence="7 8">
    <name type="scientific">Candidatus Limivivens merdigallinarum</name>
    <dbReference type="NCBI Taxonomy" id="2840859"/>
    <lineage>
        <taxon>Bacteria</taxon>
        <taxon>Bacillati</taxon>
        <taxon>Bacillota</taxon>
        <taxon>Clostridia</taxon>
        <taxon>Lachnospirales</taxon>
        <taxon>Lachnospiraceae</taxon>
        <taxon>Lachnospiraceae incertae sedis</taxon>
        <taxon>Candidatus Limivivens</taxon>
    </lineage>
</organism>
<evidence type="ECO:0000256" key="4">
    <source>
        <dbReference type="ARBA" id="ARBA00022989"/>
    </source>
</evidence>
<comment type="caution">
    <text evidence="7">The sequence shown here is derived from an EMBL/GenBank/DDBJ whole genome shotgun (WGS) entry which is preliminary data.</text>
</comment>